<organism evidence="1">
    <name type="scientific">Karlodinium veneficum</name>
    <name type="common">Dinoflagellate</name>
    <name type="synonym">Karlodinium micrum</name>
    <dbReference type="NCBI Taxonomy" id="407301"/>
    <lineage>
        <taxon>Eukaryota</taxon>
        <taxon>Sar</taxon>
        <taxon>Alveolata</taxon>
        <taxon>Dinophyceae</taxon>
        <taxon>Gymnodiniales</taxon>
        <taxon>Kareniaceae</taxon>
        <taxon>Karlodinium</taxon>
    </lineage>
</organism>
<keyword evidence="1" id="KW-0687">Ribonucleoprotein</keyword>
<reference evidence="1" key="1">
    <citation type="journal article" date="2014" name="Mol. Biol. Evol.">
        <title>Genome-wide transcript profiling reveals the coevolution of plastid gene sequences and transcript processing pathways in the fucoxanthin dinoflagellate Karlodinium veneficum.</title>
        <authorList>
            <person name="Richardson E."/>
            <person name="Dorrell R.G."/>
            <person name="Howe C.J."/>
        </authorList>
    </citation>
    <scope>NUCLEOTIDE SEQUENCE</scope>
    <source>
        <strain evidence="1">UIO297</strain>
    </source>
</reference>
<accession>A0A067XSW5</accession>
<geneLocation type="chloroplast" evidence="1"/>
<protein>
    <submittedName>
        <fullName evidence="1">Ribosomal protein S18</fullName>
    </submittedName>
</protein>
<proteinExistence type="evidence at transcript level"/>
<name>A0A067XSW5_KARVE</name>
<dbReference type="AlphaFoldDB" id="A0A067XSW5"/>
<dbReference type="EMBL" id="KF113416">
    <property type="protein sequence ID" value="AGT55022.1"/>
    <property type="molecule type" value="mRNA"/>
</dbReference>
<keyword evidence="1" id="KW-0689">Ribosomal protein</keyword>
<feature type="non-terminal residue" evidence="1">
    <location>
        <position position="1"/>
    </location>
</feature>
<keyword evidence="1" id="KW-0150">Chloroplast</keyword>
<evidence type="ECO:0000313" key="1">
    <source>
        <dbReference type="EMBL" id="AGT55022.1"/>
    </source>
</evidence>
<sequence length="193" mass="23061">DRQQRTLAKLVKRARLAGVVPFNRADSGVRYDPKLIKLKKDTKKKIQKAKTKIKKQEIEKRRRQPKLHISKNIPKALFIEKCKKRIYKKKSFRVRQRRDLRFKAPRTRYEIEKELLKPLWERKRRQYVKVRKRDLKSATVKHVGSGFSMHKTLRVFRRRGMVGKANGPKLWPCRRTKQLLQKKLGKKKGSKGA</sequence>
<keyword evidence="1" id="KW-0934">Plastid</keyword>
<gene>
    <name evidence="1" type="primary">rps18</name>
</gene>
<dbReference type="GO" id="GO:0005840">
    <property type="term" value="C:ribosome"/>
    <property type="evidence" value="ECO:0007669"/>
    <property type="project" value="UniProtKB-KW"/>
</dbReference>